<feature type="coiled-coil region" evidence="1">
    <location>
        <begin position="121"/>
        <end position="148"/>
    </location>
</feature>
<sequence length="259" mass="29213">MPSNLNNQSTEDKRPWYKKSISLSDINWSKLLHSGLSFKGKKKTKSGAPKKLIKDIRSKSTNDGADGVGVENPDILEIDLIKDEVPVIFEKKKNMYTLGSFALLSLFLVFEIYFFLYSWERQEIRKKALALQEEVTRLDQEIAIYKSQAAPATAFKKQIDNSSSVFSNHIYWTNLFSYLERNTLSEVYYSGLSGDISGTYLLHSLVKDFRAISFQLKTVLTDSHTANAKISGEKVNGGDQSLGVLFDLGLSVKPDIFTE</sequence>
<evidence type="ECO:0008006" key="5">
    <source>
        <dbReference type="Google" id="ProtNLM"/>
    </source>
</evidence>
<dbReference type="Proteomes" id="UP000228900">
    <property type="component" value="Unassembled WGS sequence"/>
</dbReference>
<gene>
    <name evidence="3" type="ORF">COT98_02020</name>
</gene>
<keyword evidence="2" id="KW-1133">Transmembrane helix</keyword>
<evidence type="ECO:0000313" key="4">
    <source>
        <dbReference type="Proteomes" id="UP000228900"/>
    </source>
</evidence>
<evidence type="ECO:0000313" key="3">
    <source>
        <dbReference type="EMBL" id="PIT94828.1"/>
    </source>
</evidence>
<evidence type="ECO:0000256" key="1">
    <source>
        <dbReference type="SAM" id="Coils"/>
    </source>
</evidence>
<keyword evidence="2" id="KW-0472">Membrane</keyword>
<organism evidence="3 4">
    <name type="scientific">Candidatus Falkowbacteria bacterium CG10_big_fil_rev_8_21_14_0_10_39_9</name>
    <dbReference type="NCBI Taxonomy" id="1974566"/>
    <lineage>
        <taxon>Bacteria</taxon>
        <taxon>Candidatus Falkowiibacteriota</taxon>
    </lineage>
</organism>
<dbReference type="AlphaFoldDB" id="A0A2M6WPU8"/>
<reference evidence="4" key="1">
    <citation type="submission" date="2017-09" db="EMBL/GenBank/DDBJ databases">
        <title>Depth-based differentiation of microbial function through sediment-hosted aquifers and enrichment of novel symbionts in the deep terrestrial subsurface.</title>
        <authorList>
            <person name="Probst A.J."/>
            <person name="Ladd B."/>
            <person name="Jarett J.K."/>
            <person name="Geller-Mcgrath D.E."/>
            <person name="Sieber C.M.K."/>
            <person name="Emerson J.B."/>
            <person name="Anantharaman K."/>
            <person name="Thomas B.C."/>
            <person name="Malmstrom R."/>
            <person name="Stieglmeier M."/>
            <person name="Klingl A."/>
            <person name="Woyke T."/>
            <person name="Ryan C.M."/>
            <person name="Banfield J.F."/>
        </authorList>
    </citation>
    <scope>NUCLEOTIDE SEQUENCE [LARGE SCALE GENOMIC DNA]</scope>
</reference>
<accession>A0A2M6WPU8</accession>
<protein>
    <recommendedName>
        <fullName evidence="5">PilN domain-containing protein</fullName>
    </recommendedName>
</protein>
<dbReference type="EMBL" id="PFAQ01000034">
    <property type="protein sequence ID" value="PIT94828.1"/>
    <property type="molecule type" value="Genomic_DNA"/>
</dbReference>
<name>A0A2M6WPU8_9BACT</name>
<proteinExistence type="predicted"/>
<keyword evidence="1" id="KW-0175">Coiled coil</keyword>
<feature type="transmembrane region" description="Helical" evidence="2">
    <location>
        <begin position="95"/>
        <end position="117"/>
    </location>
</feature>
<keyword evidence="2" id="KW-0812">Transmembrane</keyword>
<comment type="caution">
    <text evidence="3">The sequence shown here is derived from an EMBL/GenBank/DDBJ whole genome shotgun (WGS) entry which is preliminary data.</text>
</comment>
<evidence type="ECO:0000256" key="2">
    <source>
        <dbReference type="SAM" id="Phobius"/>
    </source>
</evidence>